<proteinExistence type="predicted"/>
<dbReference type="PANTHER" id="PTHR42646">
    <property type="entry name" value="FLAP ENDONUCLEASE XNI"/>
    <property type="match status" value="1"/>
</dbReference>
<organism evidence="5">
    <name type="scientific">marine metagenome</name>
    <dbReference type="NCBI Taxonomy" id="408172"/>
    <lineage>
        <taxon>unclassified sequences</taxon>
        <taxon>metagenomes</taxon>
        <taxon>ecological metagenomes</taxon>
    </lineage>
</organism>
<name>A0A382TCG6_9ZZZZ</name>
<gene>
    <name evidence="5" type="ORF">METZ01_LOCUS371912</name>
</gene>
<evidence type="ECO:0000256" key="3">
    <source>
        <dbReference type="ARBA" id="ARBA00023125"/>
    </source>
</evidence>
<feature type="non-terminal residue" evidence="5">
    <location>
        <position position="215"/>
    </location>
</feature>
<dbReference type="InterPro" id="IPR020046">
    <property type="entry name" value="5-3_exonucl_a-hlix_arch_N"/>
</dbReference>
<dbReference type="PANTHER" id="PTHR42646:SF2">
    <property type="entry name" value="5'-3' EXONUCLEASE FAMILY PROTEIN"/>
    <property type="match status" value="1"/>
</dbReference>
<dbReference type="AlphaFoldDB" id="A0A382TCG6"/>
<dbReference type="Gene3D" id="1.10.150.20">
    <property type="entry name" value="5' to 3' exonuclease, C-terminal subdomain"/>
    <property type="match status" value="1"/>
</dbReference>
<dbReference type="Pfam" id="PF02739">
    <property type="entry name" value="5_3_exonuc_N"/>
    <property type="match status" value="1"/>
</dbReference>
<dbReference type="GO" id="GO:0017108">
    <property type="term" value="F:5'-flap endonuclease activity"/>
    <property type="evidence" value="ECO:0007669"/>
    <property type="project" value="InterPro"/>
</dbReference>
<protein>
    <recommendedName>
        <fullName evidence="4">5'-3' exonuclease domain-containing protein</fullName>
    </recommendedName>
</protein>
<sequence>MAKILLCDGHNLAFRAFYGITELSRSDGFPTNMIHGWLRTFWRLEDDEKPDVVRVYFDKGAPARRVDLLPEYKANRGASPEPFKQQLPWVKQLTVALGYTSEERDGLEADDLIAAAAVTLAEQDQEVLIVSADKDLAQLICPGVRQLLPPPTANPRIGWRTLDVAGVRDKFGVPPERILDYLALIGDTSDNIPGLAGVGPKTAVKWLSEHGTLEN</sequence>
<dbReference type="CDD" id="cd09859">
    <property type="entry name" value="PIN_53EXO"/>
    <property type="match status" value="1"/>
</dbReference>
<dbReference type="Pfam" id="PF01367">
    <property type="entry name" value="5_3_exonuc"/>
    <property type="match status" value="1"/>
</dbReference>
<dbReference type="InterPro" id="IPR029060">
    <property type="entry name" value="PIN-like_dom_sf"/>
</dbReference>
<dbReference type="InterPro" id="IPR008918">
    <property type="entry name" value="HhH2"/>
</dbReference>
<dbReference type="SUPFAM" id="SSF88723">
    <property type="entry name" value="PIN domain-like"/>
    <property type="match status" value="1"/>
</dbReference>
<dbReference type="InterPro" id="IPR038969">
    <property type="entry name" value="FEN"/>
</dbReference>
<evidence type="ECO:0000313" key="5">
    <source>
        <dbReference type="EMBL" id="SVD19058.1"/>
    </source>
</evidence>
<dbReference type="InterPro" id="IPR002421">
    <property type="entry name" value="5-3_exonuclease"/>
</dbReference>
<keyword evidence="2" id="KW-0378">Hydrolase</keyword>
<dbReference type="CDD" id="cd09898">
    <property type="entry name" value="H3TH_53EXO"/>
    <property type="match status" value="1"/>
</dbReference>
<feature type="domain" description="5'-3' exonuclease" evidence="4">
    <location>
        <begin position="2"/>
        <end position="215"/>
    </location>
</feature>
<dbReference type="GO" id="GO:0008409">
    <property type="term" value="F:5'-3' exonuclease activity"/>
    <property type="evidence" value="ECO:0007669"/>
    <property type="project" value="InterPro"/>
</dbReference>
<keyword evidence="3" id="KW-0238">DNA-binding</keyword>
<dbReference type="Gene3D" id="3.40.50.1010">
    <property type="entry name" value="5'-nuclease"/>
    <property type="match status" value="1"/>
</dbReference>
<dbReference type="SUPFAM" id="SSF47807">
    <property type="entry name" value="5' to 3' exonuclease, C-terminal subdomain"/>
    <property type="match status" value="1"/>
</dbReference>
<dbReference type="GO" id="GO:0033567">
    <property type="term" value="P:DNA replication, Okazaki fragment processing"/>
    <property type="evidence" value="ECO:0007669"/>
    <property type="project" value="InterPro"/>
</dbReference>
<dbReference type="EMBL" id="UINC01135104">
    <property type="protein sequence ID" value="SVD19058.1"/>
    <property type="molecule type" value="Genomic_DNA"/>
</dbReference>
<dbReference type="InterPro" id="IPR036279">
    <property type="entry name" value="5-3_exonuclease_C_sf"/>
</dbReference>
<dbReference type="SMART" id="SM00279">
    <property type="entry name" value="HhH2"/>
    <property type="match status" value="1"/>
</dbReference>
<reference evidence="5" key="1">
    <citation type="submission" date="2018-05" db="EMBL/GenBank/DDBJ databases">
        <authorList>
            <person name="Lanie J.A."/>
            <person name="Ng W.-L."/>
            <person name="Kazmierczak K.M."/>
            <person name="Andrzejewski T.M."/>
            <person name="Davidsen T.M."/>
            <person name="Wayne K.J."/>
            <person name="Tettelin H."/>
            <person name="Glass J.I."/>
            <person name="Rusch D."/>
            <person name="Podicherti R."/>
            <person name="Tsui H.-C.T."/>
            <person name="Winkler M.E."/>
        </authorList>
    </citation>
    <scope>NUCLEOTIDE SEQUENCE</scope>
</reference>
<accession>A0A382TCG6</accession>
<dbReference type="InterPro" id="IPR020045">
    <property type="entry name" value="DNA_polI_H3TH"/>
</dbReference>
<keyword evidence="1" id="KW-0540">Nuclease</keyword>
<evidence type="ECO:0000259" key="4">
    <source>
        <dbReference type="SMART" id="SM00475"/>
    </source>
</evidence>
<dbReference type="SMART" id="SM00475">
    <property type="entry name" value="53EXOc"/>
    <property type="match status" value="1"/>
</dbReference>
<dbReference type="GO" id="GO:0003677">
    <property type="term" value="F:DNA binding"/>
    <property type="evidence" value="ECO:0007669"/>
    <property type="project" value="UniProtKB-KW"/>
</dbReference>
<evidence type="ECO:0000256" key="1">
    <source>
        <dbReference type="ARBA" id="ARBA00022722"/>
    </source>
</evidence>
<evidence type="ECO:0000256" key="2">
    <source>
        <dbReference type="ARBA" id="ARBA00022801"/>
    </source>
</evidence>